<keyword evidence="2" id="KW-1185">Reference proteome</keyword>
<evidence type="ECO:0000313" key="1">
    <source>
        <dbReference type="EMBL" id="KIM79935.1"/>
    </source>
</evidence>
<dbReference type="AlphaFoldDB" id="A0A0C3F5F2"/>
<dbReference type="Proteomes" id="UP000054166">
    <property type="component" value="Unassembled WGS sequence"/>
</dbReference>
<protein>
    <submittedName>
        <fullName evidence="1">Uncharacterized protein</fullName>
    </submittedName>
</protein>
<reference evidence="2" key="2">
    <citation type="submission" date="2015-01" db="EMBL/GenBank/DDBJ databases">
        <title>Evolutionary Origins and Diversification of the Mycorrhizal Mutualists.</title>
        <authorList>
            <consortium name="DOE Joint Genome Institute"/>
            <consortium name="Mycorrhizal Genomics Consortium"/>
            <person name="Kohler A."/>
            <person name="Kuo A."/>
            <person name="Nagy L.G."/>
            <person name="Floudas D."/>
            <person name="Copeland A."/>
            <person name="Barry K.W."/>
            <person name="Cichocki N."/>
            <person name="Veneault-Fourrey C."/>
            <person name="LaButti K."/>
            <person name="Lindquist E.A."/>
            <person name="Lipzen A."/>
            <person name="Lundell T."/>
            <person name="Morin E."/>
            <person name="Murat C."/>
            <person name="Riley R."/>
            <person name="Ohm R."/>
            <person name="Sun H."/>
            <person name="Tunlid A."/>
            <person name="Henrissat B."/>
            <person name="Grigoriev I.V."/>
            <person name="Hibbett D.S."/>
            <person name="Martin F."/>
        </authorList>
    </citation>
    <scope>NUCLEOTIDE SEQUENCE [LARGE SCALE GENOMIC DNA]</scope>
    <source>
        <strain evidence="2">F 1598</strain>
    </source>
</reference>
<dbReference type="EMBL" id="KN833006">
    <property type="protein sequence ID" value="KIM79935.1"/>
    <property type="molecule type" value="Genomic_DNA"/>
</dbReference>
<accession>A0A0C3F5F2</accession>
<sequence>MPILNGRIQWSPKLLISLSMNASMELVKMPNMVASVKNFVVGPGGIYWFTYLTVNNVYEQKASSTLWSILNQDWKGGHLNRLSFGSQNSFWGVKEQADNLEHCLLDSFGALPQTLVDGWTKTFPGIKVNEIAFVAIGAQGSWVMGSSKSHLIWSGINQKLESTIKRELGAGNHIKSDIYWIEYSNNTIDFLLPPDWDLRTLNQYFTGHTTFTTIECKFCQSWSPAIGALCPGVKQVYRVVESSALLVTYTTYRFI</sequence>
<proteinExistence type="predicted"/>
<dbReference type="InParanoid" id="A0A0C3F5F2"/>
<name>A0A0C3F5F2_PILCF</name>
<gene>
    <name evidence="1" type="ORF">PILCRDRAFT_89826</name>
</gene>
<evidence type="ECO:0000313" key="2">
    <source>
        <dbReference type="Proteomes" id="UP000054166"/>
    </source>
</evidence>
<dbReference type="HOGENOM" id="CLU_1090353_0_0_1"/>
<reference evidence="1 2" key="1">
    <citation type="submission" date="2014-04" db="EMBL/GenBank/DDBJ databases">
        <authorList>
            <consortium name="DOE Joint Genome Institute"/>
            <person name="Kuo A."/>
            <person name="Tarkka M."/>
            <person name="Buscot F."/>
            <person name="Kohler A."/>
            <person name="Nagy L.G."/>
            <person name="Floudas D."/>
            <person name="Copeland A."/>
            <person name="Barry K.W."/>
            <person name="Cichocki N."/>
            <person name="Veneault-Fourrey C."/>
            <person name="LaButti K."/>
            <person name="Lindquist E.A."/>
            <person name="Lipzen A."/>
            <person name="Lundell T."/>
            <person name="Morin E."/>
            <person name="Murat C."/>
            <person name="Sun H."/>
            <person name="Tunlid A."/>
            <person name="Henrissat B."/>
            <person name="Grigoriev I.V."/>
            <person name="Hibbett D.S."/>
            <person name="Martin F."/>
            <person name="Nordberg H.P."/>
            <person name="Cantor M.N."/>
            <person name="Hua S.X."/>
        </authorList>
    </citation>
    <scope>NUCLEOTIDE SEQUENCE [LARGE SCALE GENOMIC DNA]</scope>
    <source>
        <strain evidence="1 2">F 1598</strain>
    </source>
</reference>
<dbReference type="OrthoDB" id="9514740at2759"/>
<organism evidence="1 2">
    <name type="scientific">Piloderma croceum (strain F 1598)</name>
    <dbReference type="NCBI Taxonomy" id="765440"/>
    <lineage>
        <taxon>Eukaryota</taxon>
        <taxon>Fungi</taxon>
        <taxon>Dikarya</taxon>
        <taxon>Basidiomycota</taxon>
        <taxon>Agaricomycotina</taxon>
        <taxon>Agaricomycetes</taxon>
        <taxon>Agaricomycetidae</taxon>
        <taxon>Atheliales</taxon>
        <taxon>Atheliaceae</taxon>
        <taxon>Piloderma</taxon>
    </lineage>
</organism>